<dbReference type="CDD" id="cd06261">
    <property type="entry name" value="TM_PBP2"/>
    <property type="match status" value="1"/>
</dbReference>
<keyword evidence="3" id="KW-1003">Cell membrane</keyword>
<comment type="subcellular location">
    <subcellularLocation>
        <location evidence="1 7">Cell membrane</location>
        <topology evidence="1 7">Multi-pass membrane protein</topology>
    </subcellularLocation>
</comment>
<dbReference type="InterPro" id="IPR051393">
    <property type="entry name" value="ABC_transporter_permease"/>
</dbReference>
<dbReference type="EMBL" id="CADCWF010000300">
    <property type="protein sequence ID" value="CAA9576108.1"/>
    <property type="molecule type" value="Genomic_DNA"/>
</dbReference>
<organism evidence="9">
    <name type="scientific">uncultured Thermomicrobiales bacterium</name>
    <dbReference type="NCBI Taxonomy" id="1645740"/>
    <lineage>
        <taxon>Bacteria</taxon>
        <taxon>Pseudomonadati</taxon>
        <taxon>Thermomicrobiota</taxon>
        <taxon>Thermomicrobia</taxon>
        <taxon>Thermomicrobiales</taxon>
        <taxon>environmental samples</taxon>
    </lineage>
</organism>
<dbReference type="Pfam" id="PF00528">
    <property type="entry name" value="BPD_transp_1"/>
    <property type="match status" value="1"/>
</dbReference>
<accession>A0A6J4VE41</accession>
<evidence type="ECO:0000259" key="8">
    <source>
        <dbReference type="PROSITE" id="PS50928"/>
    </source>
</evidence>
<feature type="domain" description="ABC transmembrane type-1" evidence="8">
    <location>
        <begin position="92"/>
        <end position="307"/>
    </location>
</feature>
<dbReference type="InterPro" id="IPR035906">
    <property type="entry name" value="MetI-like_sf"/>
</dbReference>
<dbReference type="PANTHER" id="PTHR30193">
    <property type="entry name" value="ABC TRANSPORTER PERMEASE PROTEIN"/>
    <property type="match status" value="1"/>
</dbReference>
<evidence type="ECO:0000313" key="9">
    <source>
        <dbReference type="EMBL" id="CAA9576108.1"/>
    </source>
</evidence>
<dbReference type="SUPFAM" id="SSF161098">
    <property type="entry name" value="MetI-like"/>
    <property type="match status" value="1"/>
</dbReference>
<dbReference type="Gene3D" id="1.10.3720.10">
    <property type="entry name" value="MetI-like"/>
    <property type="match status" value="1"/>
</dbReference>
<evidence type="ECO:0000256" key="7">
    <source>
        <dbReference type="RuleBase" id="RU363032"/>
    </source>
</evidence>
<evidence type="ECO:0000256" key="4">
    <source>
        <dbReference type="ARBA" id="ARBA00022692"/>
    </source>
</evidence>
<evidence type="ECO:0000256" key="5">
    <source>
        <dbReference type="ARBA" id="ARBA00022989"/>
    </source>
</evidence>
<feature type="transmembrane region" description="Helical" evidence="7">
    <location>
        <begin position="180"/>
        <end position="203"/>
    </location>
</feature>
<proteinExistence type="inferred from homology"/>
<keyword evidence="2 7" id="KW-0813">Transport</keyword>
<evidence type="ECO:0000256" key="2">
    <source>
        <dbReference type="ARBA" id="ARBA00022448"/>
    </source>
</evidence>
<dbReference type="GO" id="GO:0005886">
    <property type="term" value="C:plasma membrane"/>
    <property type="evidence" value="ECO:0007669"/>
    <property type="project" value="UniProtKB-SubCell"/>
</dbReference>
<feature type="transmembrane region" description="Helical" evidence="7">
    <location>
        <begin position="154"/>
        <end position="174"/>
    </location>
</feature>
<evidence type="ECO:0000256" key="1">
    <source>
        <dbReference type="ARBA" id="ARBA00004651"/>
    </source>
</evidence>
<gene>
    <name evidence="9" type="ORF">AVDCRST_MAG59-4205</name>
</gene>
<feature type="transmembrane region" description="Helical" evidence="7">
    <location>
        <begin position="224"/>
        <end position="246"/>
    </location>
</feature>
<dbReference type="AlphaFoldDB" id="A0A6J4VE41"/>
<feature type="transmembrane region" description="Helical" evidence="7">
    <location>
        <begin position="33"/>
        <end position="52"/>
    </location>
</feature>
<protein>
    <recommendedName>
        <fullName evidence="8">ABC transmembrane type-1 domain-containing protein</fullName>
    </recommendedName>
</protein>
<reference evidence="9" key="1">
    <citation type="submission" date="2020-02" db="EMBL/GenBank/DDBJ databases">
        <authorList>
            <person name="Meier V. D."/>
        </authorList>
    </citation>
    <scope>NUCLEOTIDE SEQUENCE</scope>
    <source>
        <strain evidence="9">AVDCRST_MAG59</strain>
    </source>
</reference>
<keyword evidence="5 7" id="KW-1133">Transmembrane helix</keyword>
<keyword evidence="4 7" id="KW-0812">Transmembrane</keyword>
<dbReference type="GO" id="GO:0055085">
    <property type="term" value="P:transmembrane transport"/>
    <property type="evidence" value="ECO:0007669"/>
    <property type="project" value="InterPro"/>
</dbReference>
<feature type="transmembrane region" description="Helical" evidence="7">
    <location>
        <begin position="95"/>
        <end position="117"/>
    </location>
</feature>
<keyword evidence="6 7" id="KW-0472">Membrane</keyword>
<evidence type="ECO:0000256" key="3">
    <source>
        <dbReference type="ARBA" id="ARBA00022475"/>
    </source>
</evidence>
<dbReference type="PROSITE" id="PS50928">
    <property type="entry name" value="ABC_TM1"/>
    <property type="match status" value="1"/>
</dbReference>
<feature type="transmembrane region" description="Helical" evidence="7">
    <location>
        <begin position="289"/>
        <end position="308"/>
    </location>
</feature>
<dbReference type="InterPro" id="IPR000515">
    <property type="entry name" value="MetI-like"/>
</dbReference>
<dbReference type="PANTHER" id="PTHR30193:SF37">
    <property type="entry name" value="INNER MEMBRANE ABC TRANSPORTER PERMEASE PROTEIN YCJO"/>
    <property type="match status" value="1"/>
</dbReference>
<evidence type="ECO:0000256" key="6">
    <source>
        <dbReference type="ARBA" id="ARBA00023136"/>
    </source>
</evidence>
<sequence length="314" mass="34409">MSSQQRLATWTPPRAAGRREAVRRRRGQSYVRALLLLPAFLSLAFVTVYPLGFTVYASLTDWNLFNYGAPIAFVGLANWANLWRDPNFLIAFKNTAVFALVAAPLTYIVGLTVAVALDGATVGKRFFRVLFWLPLMLSSVLVTLIVGRMMFDPFVGPITAVFAALGLPQVLWLADPRTALATIILLQVWWGTAYTIMLLLAALESLPPELNEAARVDGAGEWRAFWQITFPLLLPVSAAIFLIQVVDAWKVFDIINVLTGGGPGTATQSISLLVYQQGVQGGNISYASAMAWALTVVIALVAGVLYQFSRRWAQ</sequence>
<name>A0A6J4VE41_9BACT</name>
<comment type="similarity">
    <text evidence="7">Belongs to the binding-protein-dependent transport system permease family.</text>
</comment>
<feature type="transmembrane region" description="Helical" evidence="7">
    <location>
        <begin position="129"/>
        <end position="147"/>
    </location>
</feature>